<gene>
    <name evidence="1" type="ORF">KUCA_T00003541001</name>
</gene>
<dbReference type="GeneID" id="34520944"/>
<organism evidence="1 2">
    <name type="scientific">Kuraishia capsulata CBS 1993</name>
    <dbReference type="NCBI Taxonomy" id="1382522"/>
    <lineage>
        <taxon>Eukaryota</taxon>
        <taxon>Fungi</taxon>
        <taxon>Dikarya</taxon>
        <taxon>Ascomycota</taxon>
        <taxon>Saccharomycotina</taxon>
        <taxon>Pichiomycetes</taxon>
        <taxon>Pichiales</taxon>
        <taxon>Pichiaceae</taxon>
        <taxon>Kuraishia</taxon>
    </lineage>
</organism>
<dbReference type="Gene3D" id="2.60.200.20">
    <property type="match status" value="1"/>
</dbReference>
<protein>
    <recommendedName>
        <fullName evidence="3">FHA domain-containing protein</fullName>
    </recommendedName>
</protein>
<keyword evidence="2" id="KW-1185">Reference proteome</keyword>
<dbReference type="InterPro" id="IPR008984">
    <property type="entry name" value="SMAD_FHA_dom_sf"/>
</dbReference>
<name>W6MMY0_9ASCO</name>
<accession>W6MMY0</accession>
<proteinExistence type="predicted"/>
<reference evidence="1" key="2">
    <citation type="submission" date="2014-02" db="EMBL/GenBank/DDBJ databases">
        <title>Complete DNA sequence of /Kuraishia capsulata/ illustrates novel genomic features among budding yeasts (/Saccharomycotina/).</title>
        <authorList>
            <person name="Morales L."/>
            <person name="Noel B."/>
            <person name="Porcel B."/>
            <person name="Marcet-Houben M."/>
            <person name="Hullo M-F."/>
            <person name="Sacerdot C."/>
            <person name="Tekaia F."/>
            <person name="Leh-Louis V."/>
            <person name="Despons L."/>
            <person name="Khanna V."/>
            <person name="Aury J-M."/>
            <person name="Barbe V."/>
            <person name="Couloux A."/>
            <person name="Labadie K."/>
            <person name="Pelletier E."/>
            <person name="Souciet J-L."/>
            <person name="Boekhout T."/>
            <person name="Gabaldon T."/>
            <person name="Wincker P."/>
            <person name="Dujon B."/>
        </authorList>
    </citation>
    <scope>NUCLEOTIDE SEQUENCE</scope>
    <source>
        <strain evidence="1">CBS 1993</strain>
    </source>
</reference>
<dbReference type="OrthoDB" id="552194at2759"/>
<dbReference type="HOGENOM" id="CLU_2171458_0_0_1"/>
<dbReference type="AlphaFoldDB" id="W6MMY0"/>
<evidence type="ECO:0000313" key="2">
    <source>
        <dbReference type="Proteomes" id="UP000019384"/>
    </source>
</evidence>
<evidence type="ECO:0000313" key="1">
    <source>
        <dbReference type="EMBL" id="CDK27563.1"/>
    </source>
</evidence>
<evidence type="ECO:0008006" key="3">
    <source>
        <dbReference type="Google" id="ProtNLM"/>
    </source>
</evidence>
<dbReference type="RefSeq" id="XP_022459556.1">
    <property type="nucleotide sequence ID" value="XM_022601966.1"/>
</dbReference>
<dbReference type="EMBL" id="HG793128">
    <property type="protein sequence ID" value="CDK27563.1"/>
    <property type="molecule type" value="Genomic_DNA"/>
</dbReference>
<dbReference type="SUPFAM" id="SSF49879">
    <property type="entry name" value="SMAD/FHA domain"/>
    <property type="match status" value="1"/>
</dbReference>
<sequence length="110" mass="12071">MWVLSIPLHGNEDVVVRHLLRPGKTYKIGRAEGNDFLLSKQSISKLHLEIRVGGFNSSSVSNRLCFCKASHACTNGVSIGRSPGGRRGLFDPGDHSHFQQGYNGAEPFCF</sequence>
<reference evidence="1" key="1">
    <citation type="submission" date="2013-12" db="EMBL/GenBank/DDBJ databases">
        <authorList>
            <person name="Genoscope - CEA"/>
        </authorList>
    </citation>
    <scope>NUCLEOTIDE SEQUENCE</scope>
    <source>
        <strain evidence="1">CBS 1993</strain>
    </source>
</reference>
<dbReference type="Proteomes" id="UP000019384">
    <property type="component" value="Unassembled WGS sequence"/>
</dbReference>